<dbReference type="InterPro" id="IPR036890">
    <property type="entry name" value="HATPase_C_sf"/>
</dbReference>
<dbReference type="Gene3D" id="3.30.565.10">
    <property type="entry name" value="Histidine kinase-like ATPase, C-terminal domain"/>
    <property type="match status" value="1"/>
</dbReference>
<keyword evidence="4" id="KW-1003">Cell membrane</keyword>
<evidence type="ECO:0000256" key="7">
    <source>
        <dbReference type="ARBA" id="ARBA00022741"/>
    </source>
</evidence>
<proteinExistence type="predicted"/>
<reference evidence="12 13" key="1">
    <citation type="submission" date="2023-08" db="EMBL/GenBank/DDBJ databases">
        <title>Whole genome sequencing of Staphylococcus chromogenes NNSch 2386.</title>
        <authorList>
            <person name="Kropotov V.S."/>
            <person name="Boriskina E.V."/>
            <person name="Gordinskaya N.A."/>
            <person name="Shkurkina I.S."/>
            <person name="Kryazhev D.V."/>
            <person name="Alekseeva A.E."/>
            <person name="Makhova M.A."/>
        </authorList>
    </citation>
    <scope>NUCLEOTIDE SEQUENCE [LARGE SCALE GENOMIC DNA]</scope>
    <source>
        <strain evidence="12 13">NNSch 2386</strain>
    </source>
</reference>
<accession>A0ABD5AZT7</accession>
<dbReference type="GO" id="GO:0000160">
    <property type="term" value="P:phosphorelay signal transduction system"/>
    <property type="evidence" value="ECO:0007669"/>
    <property type="project" value="UniProtKB-KW"/>
</dbReference>
<gene>
    <name evidence="12" type="ORF">RCF65_12650</name>
</gene>
<comment type="caution">
    <text evidence="12">The sequence shown here is derived from an EMBL/GenBank/DDBJ whole genome shotgun (WGS) entry which is preliminary data.</text>
</comment>
<dbReference type="PANTHER" id="PTHR45453:SF1">
    <property type="entry name" value="PHOSPHATE REGULON SENSOR PROTEIN PHOR"/>
    <property type="match status" value="1"/>
</dbReference>
<dbReference type="PROSITE" id="PS50109">
    <property type="entry name" value="HIS_KIN"/>
    <property type="match status" value="1"/>
</dbReference>
<evidence type="ECO:0000256" key="3">
    <source>
        <dbReference type="ARBA" id="ARBA00012438"/>
    </source>
</evidence>
<organism evidence="12 13">
    <name type="scientific">Staphylococcus chromogenes</name>
    <name type="common">Staphylococcus hyicus subsp. chromogenes</name>
    <dbReference type="NCBI Taxonomy" id="46126"/>
    <lineage>
        <taxon>Bacteria</taxon>
        <taxon>Bacillati</taxon>
        <taxon>Bacillota</taxon>
        <taxon>Bacilli</taxon>
        <taxon>Bacillales</taxon>
        <taxon>Staphylococcaceae</taxon>
        <taxon>Staphylococcus</taxon>
    </lineage>
</organism>
<dbReference type="SMART" id="SM00387">
    <property type="entry name" value="HATPase_c"/>
    <property type="match status" value="1"/>
</dbReference>
<evidence type="ECO:0000313" key="12">
    <source>
        <dbReference type="EMBL" id="MDQ7176812.1"/>
    </source>
</evidence>
<dbReference type="EC" id="2.7.13.3" evidence="3"/>
<dbReference type="GO" id="GO:0004673">
    <property type="term" value="F:protein histidine kinase activity"/>
    <property type="evidence" value="ECO:0007669"/>
    <property type="project" value="UniProtKB-EC"/>
</dbReference>
<comment type="subcellular location">
    <subcellularLocation>
        <location evidence="2">Cell membrane</location>
        <topology evidence="2">Multi-pass membrane protein</topology>
    </subcellularLocation>
</comment>
<comment type="catalytic activity">
    <reaction evidence="1">
        <text>ATP + protein L-histidine = ADP + protein N-phospho-L-histidine.</text>
        <dbReference type="EC" id="2.7.13.3"/>
    </reaction>
</comment>
<dbReference type="GO" id="GO:0005886">
    <property type="term" value="C:plasma membrane"/>
    <property type="evidence" value="ECO:0007669"/>
    <property type="project" value="UniProtKB-SubCell"/>
</dbReference>
<keyword evidence="8" id="KW-0418">Kinase</keyword>
<feature type="non-terminal residue" evidence="12">
    <location>
        <position position="1"/>
    </location>
</feature>
<dbReference type="CDD" id="cd00075">
    <property type="entry name" value="HATPase"/>
    <property type="match status" value="1"/>
</dbReference>
<keyword evidence="5" id="KW-0597">Phosphoprotein</keyword>
<feature type="domain" description="Histidine kinase" evidence="11">
    <location>
        <begin position="1"/>
        <end position="124"/>
    </location>
</feature>
<dbReference type="EMBL" id="JAVGJF010000454">
    <property type="protein sequence ID" value="MDQ7176812.1"/>
    <property type="molecule type" value="Genomic_DNA"/>
</dbReference>
<evidence type="ECO:0000313" key="13">
    <source>
        <dbReference type="Proteomes" id="UP001240157"/>
    </source>
</evidence>
<dbReference type="InterPro" id="IPR003594">
    <property type="entry name" value="HATPase_dom"/>
</dbReference>
<evidence type="ECO:0000256" key="8">
    <source>
        <dbReference type="ARBA" id="ARBA00022777"/>
    </source>
</evidence>
<dbReference type="FunFam" id="3.30.565.10:FF:000006">
    <property type="entry name" value="Sensor histidine kinase WalK"/>
    <property type="match status" value="1"/>
</dbReference>
<dbReference type="Proteomes" id="UP001240157">
    <property type="component" value="Unassembled WGS sequence"/>
</dbReference>
<evidence type="ECO:0000256" key="6">
    <source>
        <dbReference type="ARBA" id="ARBA00022679"/>
    </source>
</evidence>
<dbReference type="InterPro" id="IPR050351">
    <property type="entry name" value="BphY/WalK/GraS-like"/>
</dbReference>
<keyword evidence="4" id="KW-0472">Membrane</keyword>
<dbReference type="RefSeq" id="WP_308891399.1">
    <property type="nucleotide sequence ID" value="NZ_JAVGJF010000454.1"/>
</dbReference>
<evidence type="ECO:0000256" key="9">
    <source>
        <dbReference type="ARBA" id="ARBA00022840"/>
    </source>
</evidence>
<evidence type="ECO:0000256" key="10">
    <source>
        <dbReference type="ARBA" id="ARBA00023012"/>
    </source>
</evidence>
<dbReference type="SUPFAM" id="SSF55874">
    <property type="entry name" value="ATPase domain of HSP90 chaperone/DNA topoisomerase II/histidine kinase"/>
    <property type="match status" value="1"/>
</dbReference>
<dbReference type="InterPro" id="IPR005467">
    <property type="entry name" value="His_kinase_dom"/>
</dbReference>
<sequence length="132" mass="15059">IPQQTIFAEIDPDKMTQVFDNVITNAMKYSRGEKRVEFHVKQNALYNRMTIRIKDNGIGIPINKVDKIFDRFYRVDKARTRKMGGTGLGLAISKEIVEAHNGRIWANSVEGQGTSIFITLPCEIIEDGDWDE</sequence>
<dbReference type="PRINTS" id="PR00344">
    <property type="entry name" value="BCTRLSENSOR"/>
</dbReference>
<evidence type="ECO:0000256" key="1">
    <source>
        <dbReference type="ARBA" id="ARBA00000085"/>
    </source>
</evidence>
<dbReference type="InterPro" id="IPR004358">
    <property type="entry name" value="Sig_transdc_His_kin-like_C"/>
</dbReference>
<evidence type="ECO:0000259" key="11">
    <source>
        <dbReference type="PROSITE" id="PS50109"/>
    </source>
</evidence>
<keyword evidence="6" id="KW-0808">Transferase</keyword>
<dbReference type="GO" id="GO:0005524">
    <property type="term" value="F:ATP binding"/>
    <property type="evidence" value="ECO:0007669"/>
    <property type="project" value="UniProtKB-KW"/>
</dbReference>
<dbReference type="Pfam" id="PF02518">
    <property type="entry name" value="HATPase_c"/>
    <property type="match status" value="1"/>
</dbReference>
<evidence type="ECO:0000256" key="4">
    <source>
        <dbReference type="ARBA" id="ARBA00022475"/>
    </source>
</evidence>
<keyword evidence="10" id="KW-0902">Two-component regulatory system</keyword>
<protein>
    <recommendedName>
        <fullName evidence="3">histidine kinase</fullName>
        <ecNumber evidence="3">2.7.13.3</ecNumber>
    </recommendedName>
</protein>
<keyword evidence="7" id="KW-0547">Nucleotide-binding</keyword>
<dbReference type="AlphaFoldDB" id="A0ABD5AZT7"/>
<dbReference type="PANTHER" id="PTHR45453">
    <property type="entry name" value="PHOSPHATE REGULON SENSOR PROTEIN PHOR"/>
    <property type="match status" value="1"/>
</dbReference>
<evidence type="ECO:0000256" key="5">
    <source>
        <dbReference type="ARBA" id="ARBA00022553"/>
    </source>
</evidence>
<evidence type="ECO:0000256" key="2">
    <source>
        <dbReference type="ARBA" id="ARBA00004651"/>
    </source>
</evidence>
<keyword evidence="9 12" id="KW-0067">ATP-binding</keyword>
<name>A0ABD5AZT7_STACR</name>